<dbReference type="InterPro" id="IPR002018">
    <property type="entry name" value="CarbesteraseB"/>
</dbReference>
<dbReference type="EMBL" id="JAOQAZ010000023">
    <property type="protein sequence ID" value="KAJ4253943.1"/>
    <property type="molecule type" value="Genomic_DNA"/>
</dbReference>
<dbReference type="PANTHER" id="PTHR43918">
    <property type="entry name" value="ACETYLCHOLINESTERASE"/>
    <property type="match status" value="1"/>
</dbReference>
<evidence type="ECO:0000313" key="7">
    <source>
        <dbReference type="EMBL" id="KAJ4253943.1"/>
    </source>
</evidence>
<dbReference type="OrthoDB" id="408631at2759"/>
<feature type="domain" description="Carboxylesterase type B" evidence="6">
    <location>
        <begin position="23"/>
        <end position="366"/>
    </location>
</feature>
<dbReference type="Pfam" id="PF11951">
    <property type="entry name" value="Fungal_trans_2"/>
    <property type="match status" value="1"/>
</dbReference>
<gene>
    <name evidence="7" type="ORF">NW762_010342</name>
</gene>
<sequence>MRFQLETATALASLFITLSQAVSIRTSSGYIKGHVSKEHPDVDEFLGIPFAKAPVGSLRFQPPVKYKSKDKFVADRYGHSCIQPHVTVNTSQPENWQNIARSQQEYTNYTSEDCLNLNVWSNKKQRASCSKTLRPVLVYFYGGGFHSGSGNDPSYNGAIFAEQQDVVFVTFNYRLGIFGFSGAPGFAQNVAFLDQRLAVEWVRDNIRGFGGDPSRITIFGHSAGGASVDFYDFAFYRDPIIAGVVPMSGSVNSFGRRFDNTSEAGWTETAKSLNCYTKSEAETATCMKKADAKALLNASLKASKIVGSQLDKTGQLYTGITGLFGPTIDNKTVFANYTERVTAGQLSKVPSILGFNTDEACFFAESGRLPNKPEIVLGVNEAVFACPLQWRATWRADAGVPTWKYLYEGAYPNLYAPACPGKPWHGQELYVIFNSSELATGVAATPAELAGGKYWRNALATFANNPSKGLVTKSSPIQWPEFNKGKGQEAVTLGGNSTFERCIRAKVPCKGYRDEFALHLRDETLAVGNKVRLKKGQNPPSVSENLYSSSPKSLLSAHQDSMTVGLTNTRVFLTPEHNSLSFFMQHYASYSLFDYLPDLYKLGPAFDESVEQAVLVPAMALVSYQTKDSTLLRLAYARYSKLVKKTQQALPAVERAKSDSTLISVLCLALFEAMSLQDNQEMTNWNAHINGAAALLELRGSQQFDSWLGQKLYLHASHSISASCVIKMIPAPVALLEVDKTVPLDDPKCRLAVRRGRLLRMLAEYRQQKPTMSPEAILCKCKYLIEDIGDQMEEMTLVDPIEPLGTAALSSLPPSSVHVGGADFYSSIRWAQAWNILRMLRIFMADAVCGWLDEFITKASADGSQSGQMPSLTKLRHVMACRVEESIEGILCSVPFFINMSAEPRFTARSLVGPLYAAASCKLVSPEAKAYAVDRLYFIGKSYGLVQAIEAVNSVDHGSDFDSWQDDLVAFVLE</sequence>
<dbReference type="Pfam" id="PF00135">
    <property type="entry name" value="COesterase"/>
    <property type="match status" value="1"/>
</dbReference>
<dbReference type="Proteomes" id="UP001152049">
    <property type="component" value="Unassembled WGS sequence"/>
</dbReference>
<keyword evidence="2" id="KW-0378">Hydrolase</keyword>
<dbReference type="GO" id="GO:0004104">
    <property type="term" value="F:cholinesterase activity"/>
    <property type="evidence" value="ECO:0007669"/>
    <property type="project" value="InterPro"/>
</dbReference>
<dbReference type="PANTHER" id="PTHR43918:SF4">
    <property type="entry name" value="CARBOXYLIC ESTER HYDROLASE"/>
    <property type="match status" value="1"/>
</dbReference>
<keyword evidence="8" id="KW-1185">Reference proteome</keyword>
<dbReference type="InterPro" id="IPR019826">
    <property type="entry name" value="Carboxylesterase_B_AS"/>
</dbReference>
<dbReference type="Gene3D" id="3.40.50.1820">
    <property type="entry name" value="alpha/beta hydrolase"/>
    <property type="match status" value="2"/>
</dbReference>
<feature type="signal peptide" evidence="5">
    <location>
        <begin position="1"/>
        <end position="21"/>
    </location>
</feature>
<dbReference type="AlphaFoldDB" id="A0A9W8RS04"/>
<protein>
    <recommendedName>
        <fullName evidence="6">Carboxylesterase type B domain-containing protein</fullName>
    </recommendedName>
</protein>
<organism evidence="7 8">
    <name type="scientific">Fusarium torreyae</name>
    <dbReference type="NCBI Taxonomy" id="1237075"/>
    <lineage>
        <taxon>Eukaryota</taxon>
        <taxon>Fungi</taxon>
        <taxon>Dikarya</taxon>
        <taxon>Ascomycota</taxon>
        <taxon>Pezizomycotina</taxon>
        <taxon>Sordariomycetes</taxon>
        <taxon>Hypocreomycetidae</taxon>
        <taxon>Hypocreales</taxon>
        <taxon>Nectriaceae</taxon>
        <taxon>Fusarium</taxon>
    </lineage>
</organism>
<evidence type="ECO:0000313" key="8">
    <source>
        <dbReference type="Proteomes" id="UP001152049"/>
    </source>
</evidence>
<keyword evidence="5" id="KW-0732">Signal</keyword>
<dbReference type="InterPro" id="IPR000997">
    <property type="entry name" value="Cholinesterase"/>
</dbReference>
<dbReference type="SUPFAM" id="SSF53474">
    <property type="entry name" value="alpha/beta-Hydrolases"/>
    <property type="match status" value="1"/>
</dbReference>
<accession>A0A9W8RS04</accession>
<keyword evidence="3" id="KW-1015">Disulfide bond</keyword>
<reference evidence="7" key="1">
    <citation type="submission" date="2022-09" db="EMBL/GenBank/DDBJ databases">
        <title>Fusarium specimens isolated from Avocado Roots.</title>
        <authorList>
            <person name="Stajich J."/>
            <person name="Roper C."/>
            <person name="Heimlech-Rivalta G."/>
        </authorList>
    </citation>
    <scope>NUCLEOTIDE SEQUENCE</scope>
    <source>
        <strain evidence="7">CF00136</strain>
    </source>
</reference>
<comment type="similarity">
    <text evidence="1">Belongs to the type-B carboxylesterase/lipase family.</text>
</comment>
<evidence type="ECO:0000256" key="3">
    <source>
        <dbReference type="ARBA" id="ARBA00023157"/>
    </source>
</evidence>
<name>A0A9W8RS04_9HYPO</name>
<evidence type="ECO:0000256" key="2">
    <source>
        <dbReference type="ARBA" id="ARBA00022801"/>
    </source>
</evidence>
<dbReference type="InterPro" id="IPR021858">
    <property type="entry name" value="Fun_TF"/>
</dbReference>
<evidence type="ECO:0000256" key="4">
    <source>
        <dbReference type="ARBA" id="ARBA00023242"/>
    </source>
</evidence>
<dbReference type="InterPro" id="IPR029058">
    <property type="entry name" value="AB_hydrolase_fold"/>
</dbReference>
<proteinExistence type="inferred from homology"/>
<evidence type="ECO:0000259" key="6">
    <source>
        <dbReference type="Pfam" id="PF00135"/>
    </source>
</evidence>
<dbReference type="PROSITE" id="PS00122">
    <property type="entry name" value="CARBOXYLESTERASE_B_1"/>
    <property type="match status" value="1"/>
</dbReference>
<evidence type="ECO:0000256" key="5">
    <source>
        <dbReference type="SAM" id="SignalP"/>
    </source>
</evidence>
<dbReference type="PRINTS" id="PR00878">
    <property type="entry name" value="CHOLNESTRASE"/>
</dbReference>
<keyword evidence="4" id="KW-0539">Nucleus</keyword>
<evidence type="ECO:0000256" key="1">
    <source>
        <dbReference type="ARBA" id="ARBA00005964"/>
    </source>
</evidence>
<feature type="chain" id="PRO_5040966731" description="Carboxylesterase type B domain-containing protein" evidence="5">
    <location>
        <begin position="22"/>
        <end position="974"/>
    </location>
</feature>
<comment type="caution">
    <text evidence="7">The sequence shown here is derived from an EMBL/GenBank/DDBJ whole genome shotgun (WGS) entry which is preliminary data.</text>
</comment>
<dbReference type="InterPro" id="IPR050654">
    <property type="entry name" value="AChE-related_enzymes"/>
</dbReference>